<evidence type="ECO:0000256" key="18">
    <source>
        <dbReference type="RuleBase" id="RU369120"/>
    </source>
</evidence>
<dbReference type="CDD" id="cd02440">
    <property type="entry name" value="AdoMet_MTases"/>
    <property type="match status" value="1"/>
</dbReference>
<dbReference type="GO" id="GO:0006695">
    <property type="term" value="P:cholesterol biosynthetic process"/>
    <property type="evidence" value="ECO:0007669"/>
    <property type="project" value="UniProtKB-KW"/>
</dbReference>
<dbReference type="Gene3D" id="1.20.120.1630">
    <property type="match status" value="1"/>
</dbReference>
<evidence type="ECO:0000256" key="2">
    <source>
        <dbReference type="ARBA" id="ARBA00005402"/>
    </source>
</evidence>
<dbReference type="GO" id="GO:0005789">
    <property type="term" value="C:endoplasmic reticulum membrane"/>
    <property type="evidence" value="ECO:0007669"/>
    <property type="project" value="TreeGrafter"/>
</dbReference>
<keyword evidence="6" id="KW-0152">Cholesterol biosynthesis</keyword>
<keyword evidence="3 18" id="KW-0444">Lipid biosynthesis</keyword>
<feature type="transmembrane region" description="Helical" evidence="18">
    <location>
        <begin position="108"/>
        <end position="127"/>
    </location>
</feature>
<dbReference type="Proteomes" id="UP000295703">
    <property type="component" value="Unassembled WGS sequence"/>
</dbReference>
<evidence type="ECO:0000256" key="13">
    <source>
        <dbReference type="ARBA" id="ARBA00023136"/>
    </source>
</evidence>
<dbReference type="InterPro" id="IPR029063">
    <property type="entry name" value="SAM-dependent_MTases_sf"/>
</dbReference>
<keyword evidence="4" id="KW-0153">Cholesterol metabolism</keyword>
<keyword evidence="21" id="KW-1185">Reference proteome</keyword>
<keyword evidence="10 18" id="KW-0560">Oxidoreductase</keyword>
<evidence type="ECO:0000256" key="4">
    <source>
        <dbReference type="ARBA" id="ARBA00022548"/>
    </source>
</evidence>
<proteinExistence type="inferred from homology"/>
<keyword evidence="8 18" id="KW-0752">Steroid biosynthesis</keyword>
<dbReference type="EC" id="1.3.1.21" evidence="16"/>
<feature type="transmembrane region" description="Helical" evidence="18">
    <location>
        <begin position="218"/>
        <end position="241"/>
    </location>
</feature>
<evidence type="ECO:0000259" key="19">
    <source>
        <dbReference type="Pfam" id="PF13649"/>
    </source>
</evidence>
<dbReference type="STRING" id="5466.A0A4R8PVJ8"/>
<evidence type="ECO:0000256" key="10">
    <source>
        <dbReference type="ARBA" id="ARBA00023002"/>
    </source>
</evidence>
<dbReference type="GO" id="GO:0016132">
    <property type="term" value="P:brassinosteroid biosynthetic process"/>
    <property type="evidence" value="ECO:0007669"/>
    <property type="project" value="TreeGrafter"/>
</dbReference>
<dbReference type="EMBL" id="RYZW01000916">
    <property type="protein sequence ID" value="TDZ29488.1"/>
    <property type="molecule type" value="Genomic_DNA"/>
</dbReference>
<dbReference type="GO" id="GO:0047598">
    <property type="term" value="F:7-dehydrocholesterol reductase activity"/>
    <property type="evidence" value="ECO:0007669"/>
    <property type="project" value="UniProtKB-EC"/>
</dbReference>
<comment type="caution">
    <text evidence="20">The sequence shown here is derived from an EMBL/GenBank/DDBJ whole genome shotgun (WGS) entry which is preliminary data.</text>
</comment>
<keyword evidence="7" id="KW-0521">NADP</keyword>
<evidence type="ECO:0000256" key="8">
    <source>
        <dbReference type="ARBA" id="ARBA00022955"/>
    </source>
</evidence>
<evidence type="ECO:0000256" key="17">
    <source>
        <dbReference type="ARBA" id="ARBA00042688"/>
    </source>
</evidence>
<feature type="transmembrane region" description="Helical" evidence="18">
    <location>
        <begin position="139"/>
        <end position="157"/>
    </location>
</feature>
<feature type="domain" description="Methyltransferase" evidence="19">
    <location>
        <begin position="273"/>
        <end position="361"/>
    </location>
</feature>
<evidence type="ECO:0000256" key="11">
    <source>
        <dbReference type="ARBA" id="ARBA00023011"/>
    </source>
</evidence>
<dbReference type="SUPFAM" id="SSF53335">
    <property type="entry name" value="S-adenosyl-L-methionine-dependent methyltransferases"/>
    <property type="match status" value="1"/>
</dbReference>
<evidence type="ECO:0000256" key="12">
    <source>
        <dbReference type="ARBA" id="ARBA00023098"/>
    </source>
</evidence>
<keyword evidence="5 18" id="KW-0812">Transmembrane</keyword>
<comment type="similarity">
    <text evidence="2 18">Belongs to the ERG4/ERG24 family.</text>
</comment>
<dbReference type="PANTHER" id="PTHR21257">
    <property type="entry name" value="DELTA(14)-STEROL REDUCTASE"/>
    <property type="match status" value="1"/>
</dbReference>
<keyword evidence="13 18" id="KW-0472">Membrane</keyword>
<evidence type="ECO:0000256" key="6">
    <source>
        <dbReference type="ARBA" id="ARBA00022778"/>
    </source>
</evidence>
<keyword evidence="14 18" id="KW-1207">Sterol metabolism</keyword>
<name>A0A4R8PVJ8_COLTR</name>
<keyword evidence="11 18" id="KW-0756">Sterol biosynthesis</keyword>
<evidence type="ECO:0000256" key="15">
    <source>
        <dbReference type="ARBA" id="ARBA00023221"/>
    </source>
</evidence>
<gene>
    <name evidence="20" type="primary">dhcr7-1</name>
    <name evidence="20" type="ORF">CTRI78_v011939</name>
</gene>
<evidence type="ECO:0000256" key="14">
    <source>
        <dbReference type="ARBA" id="ARBA00023166"/>
    </source>
</evidence>
<keyword evidence="15 18" id="KW-0753">Steroid metabolism</keyword>
<keyword evidence="12 18" id="KW-0443">Lipid metabolism</keyword>
<evidence type="ECO:0000256" key="3">
    <source>
        <dbReference type="ARBA" id="ARBA00022516"/>
    </source>
</evidence>
<evidence type="ECO:0000256" key="16">
    <source>
        <dbReference type="ARBA" id="ARBA00038851"/>
    </source>
</evidence>
<evidence type="ECO:0000256" key="9">
    <source>
        <dbReference type="ARBA" id="ARBA00022989"/>
    </source>
</evidence>
<comment type="caution">
    <text evidence="18">Lacks conserved residue(s) required for the propagation of feature annotation.</text>
</comment>
<evidence type="ECO:0000256" key="1">
    <source>
        <dbReference type="ARBA" id="ARBA00004141"/>
    </source>
</evidence>
<dbReference type="Pfam" id="PF01222">
    <property type="entry name" value="ERG4_ERG24"/>
    <property type="match status" value="1"/>
</dbReference>
<sequence length="512" mass="58685">MAFVKAHVTPTHPGDRKFTDSTAYDFYMGIELNPRLGEHFDLKLFTNGRAGMMTWTLIDVSNLALQHRNGTMSTSLILVTFLHSIYVVDFFANESWYLRTIDITHDHYGFYLAWGCFTWLPTMYTLQAQYLGRYPTSPSPAYLAVTFSLGLLGYYIFRRVNAQKDLCRRTSGDCLIWGEPARFIVAPYRTSDGTLHKSLLLCSGWWGVSRHANYTGDLLLSFSMCAVAGTTTLLVWFYAIFMTGLLLHRHYWETLFFDDKLFLAPIGNSPQRVLDVGTGTGIWAIDFADEFPSSEVIGVDISPIQPIWIPPNCKFQIDDIEQPWTWSEDSFDFIHIRHLEASVSDWPALYTQAFDHLKPGGYIEIKEFEIGHRSLAYGDNLPEDHIHNRTTKIMLQAAAKLGKPLTQTRDHGVAKALRAAGFVDIVGKRWTIPIGCWPADPKLKEVGQCNWKFIDQSFEGFCLFLLKEVMGWEYEKIVVFVEENRQALRDLRLQSFQYLHVVYARKPESAEE</sequence>
<evidence type="ECO:0000256" key="7">
    <source>
        <dbReference type="ARBA" id="ARBA00022857"/>
    </source>
</evidence>
<reference evidence="20 21" key="1">
    <citation type="submission" date="2018-12" db="EMBL/GenBank/DDBJ databases">
        <title>Genome sequence and assembly of Colletotrichum trifolii.</title>
        <authorList>
            <person name="Gan P."/>
            <person name="Shirasu K."/>
        </authorList>
    </citation>
    <scope>NUCLEOTIDE SEQUENCE [LARGE SCALE GENOMIC DNA]</scope>
    <source>
        <strain evidence="20 21">543-2</strain>
    </source>
</reference>
<protein>
    <recommendedName>
        <fullName evidence="16">7-dehydrocholesterol reductase</fullName>
        <ecNumber evidence="16">1.3.1.21</ecNumber>
    </recommendedName>
    <alternativeName>
        <fullName evidence="17">Sterol Delta(7)-reductase</fullName>
    </alternativeName>
</protein>
<dbReference type="InterPro" id="IPR041698">
    <property type="entry name" value="Methyltransf_25"/>
</dbReference>
<dbReference type="Gene3D" id="3.40.50.150">
    <property type="entry name" value="Vaccinia Virus protein VP39"/>
    <property type="match status" value="1"/>
</dbReference>
<evidence type="ECO:0000256" key="5">
    <source>
        <dbReference type="ARBA" id="ARBA00022692"/>
    </source>
</evidence>
<comment type="subcellular location">
    <subcellularLocation>
        <location evidence="1">Membrane</location>
        <topology evidence="1">Multi-pass membrane protein</topology>
    </subcellularLocation>
</comment>
<keyword evidence="9 18" id="KW-1133">Transmembrane helix</keyword>
<dbReference type="AlphaFoldDB" id="A0A4R8PVJ8"/>
<evidence type="ECO:0000313" key="21">
    <source>
        <dbReference type="Proteomes" id="UP000295703"/>
    </source>
</evidence>
<dbReference type="PANTHER" id="PTHR21257:SF38">
    <property type="entry name" value="7-DEHYDROCHOLESTEROL REDUCTASE"/>
    <property type="match status" value="1"/>
</dbReference>
<dbReference type="InterPro" id="IPR001171">
    <property type="entry name" value="ERG24_DHCR-like"/>
</dbReference>
<accession>A0A4R8PVJ8</accession>
<evidence type="ECO:0000313" key="20">
    <source>
        <dbReference type="EMBL" id="TDZ29488.1"/>
    </source>
</evidence>
<dbReference type="Pfam" id="PF13649">
    <property type="entry name" value="Methyltransf_25"/>
    <property type="match status" value="1"/>
</dbReference>
<organism evidence="20 21">
    <name type="scientific">Colletotrichum trifolii</name>
    <dbReference type="NCBI Taxonomy" id="5466"/>
    <lineage>
        <taxon>Eukaryota</taxon>
        <taxon>Fungi</taxon>
        <taxon>Dikarya</taxon>
        <taxon>Ascomycota</taxon>
        <taxon>Pezizomycotina</taxon>
        <taxon>Sordariomycetes</taxon>
        <taxon>Hypocreomycetidae</taxon>
        <taxon>Glomerellales</taxon>
        <taxon>Glomerellaceae</taxon>
        <taxon>Colletotrichum</taxon>
        <taxon>Colletotrichum orbiculare species complex</taxon>
    </lineage>
</organism>